<dbReference type="EMBL" id="CP092418">
    <property type="protein sequence ID" value="USD22152.1"/>
    <property type="molecule type" value="Genomic_DNA"/>
</dbReference>
<dbReference type="RefSeq" id="WP_252084514.1">
    <property type="nucleotide sequence ID" value="NZ_CP092418.1"/>
</dbReference>
<name>A0ABY4VDE3_9GAMM</name>
<protein>
    <recommendedName>
        <fullName evidence="3">DUF3168 domain-containing protein</fullName>
    </recommendedName>
</protein>
<evidence type="ECO:0000313" key="1">
    <source>
        <dbReference type="EMBL" id="USD22152.1"/>
    </source>
</evidence>
<evidence type="ECO:0008006" key="3">
    <source>
        <dbReference type="Google" id="ProtNLM"/>
    </source>
</evidence>
<dbReference type="Proteomes" id="UP001055658">
    <property type="component" value="Chromosome"/>
</dbReference>
<organism evidence="1 2">
    <name type="scientific">Microbulbifer variabilis</name>
    <dbReference type="NCBI Taxonomy" id="266805"/>
    <lineage>
        <taxon>Bacteria</taxon>
        <taxon>Pseudomonadati</taxon>
        <taxon>Pseudomonadota</taxon>
        <taxon>Gammaproteobacteria</taxon>
        <taxon>Cellvibrionales</taxon>
        <taxon>Microbulbiferaceae</taxon>
        <taxon>Microbulbifer</taxon>
    </lineage>
</organism>
<sequence length="135" mass="14917">MTQRITIRDAVLNKLQTLSGYTFPPPGTTEEIDSRKLPAIVVGFATENIEHEMYGGSDRQLDLTVAAVVKSRGDVYAALDQAAEDIELALQESALDKTCDLFLLIQTQFALDEDHPLGEVRLTYRAQYSTEPSAL</sequence>
<evidence type="ECO:0000313" key="2">
    <source>
        <dbReference type="Proteomes" id="UP001055658"/>
    </source>
</evidence>
<keyword evidence="2" id="KW-1185">Reference proteome</keyword>
<dbReference type="Gene3D" id="3.30.70.1700">
    <property type="entry name" value="Phage minor tail protein U"/>
    <property type="match status" value="1"/>
</dbReference>
<dbReference type="InterPro" id="IPR038512">
    <property type="entry name" value="GpU-like_sf"/>
</dbReference>
<dbReference type="SUPFAM" id="SSF143749">
    <property type="entry name" value="Phage tail protein-like"/>
    <property type="match status" value="1"/>
</dbReference>
<reference evidence="1" key="1">
    <citation type="submission" date="2022-02" db="EMBL/GenBank/DDBJ databases">
        <title>Coral-associated bacteria.</title>
        <authorList>
            <person name="Tang K."/>
            <person name="Wang X."/>
        </authorList>
    </citation>
    <scope>NUCLEOTIDE SEQUENCE</scope>
    <source>
        <strain evidence="1">SCSIO 43006</strain>
    </source>
</reference>
<proteinExistence type="predicted"/>
<accession>A0ABY4VDE3</accession>
<gene>
    <name evidence="1" type="ORF">MJO52_03175</name>
</gene>
<dbReference type="InterPro" id="IPR035934">
    <property type="entry name" value="Phage_tail_protein-like_sf"/>
</dbReference>